<dbReference type="PROSITE" id="PS50853">
    <property type="entry name" value="FN3"/>
    <property type="match status" value="2"/>
</dbReference>
<organism evidence="4 5">
    <name type="scientific">Candidatus Berkelbacteria bacterium Athens1014_28</name>
    <dbReference type="NCBI Taxonomy" id="2017145"/>
    <lineage>
        <taxon>Bacteria</taxon>
        <taxon>Candidatus Berkelbacteria</taxon>
    </lineage>
</organism>
<reference evidence="4 5" key="1">
    <citation type="submission" date="2017-07" db="EMBL/GenBank/DDBJ databases">
        <title>Mechanisms for carbon and nitrogen cycling indicate functional differentiation within the Candidate Phyla Radiation.</title>
        <authorList>
            <person name="Danczak R.E."/>
            <person name="Johnston M.D."/>
            <person name="Kenah C."/>
            <person name="Slattery M."/>
            <person name="Wrighton K.C."/>
            <person name="Wilkins M.J."/>
        </authorList>
    </citation>
    <scope>NUCLEOTIDE SEQUENCE [LARGE SCALE GENOMIC DNA]</scope>
    <source>
        <strain evidence="4">Athens1014_28</strain>
    </source>
</reference>
<gene>
    <name evidence="4" type="ORF">Athens101428_389</name>
</gene>
<dbReference type="CDD" id="cd12087">
    <property type="entry name" value="TM_EGFR-like"/>
    <property type="match status" value="1"/>
</dbReference>
<feature type="region of interest" description="Disordered" evidence="1">
    <location>
        <begin position="179"/>
        <end position="220"/>
    </location>
</feature>
<dbReference type="InterPro" id="IPR013783">
    <property type="entry name" value="Ig-like_fold"/>
</dbReference>
<dbReference type="EMBL" id="VMGN01000018">
    <property type="protein sequence ID" value="TSC94236.1"/>
    <property type="molecule type" value="Genomic_DNA"/>
</dbReference>
<protein>
    <submittedName>
        <fullName evidence="4">Cell wall binding repeat 2-containing protein</fullName>
    </submittedName>
</protein>
<keyword evidence="2" id="KW-0812">Transmembrane</keyword>
<feature type="domain" description="Fibronectin type-III" evidence="3">
    <location>
        <begin position="323"/>
        <end position="416"/>
    </location>
</feature>
<evidence type="ECO:0000313" key="4">
    <source>
        <dbReference type="EMBL" id="TSC94236.1"/>
    </source>
</evidence>
<proteinExistence type="predicted"/>
<keyword evidence="2" id="KW-1133">Transmembrane helix</keyword>
<feature type="compositionally biased region" description="Pro residues" evidence="1">
    <location>
        <begin position="183"/>
        <end position="199"/>
    </location>
</feature>
<feature type="domain" description="Fibronectin type-III" evidence="3">
    <location>
        <begin position="224"/>
        <end position="319"/>
    </location>
</feature>
<dbReference type="SUPFAM" id="SSF49265">
    <property type="entry name" value="Fibronectin type III"/>
    <property type="match status" value="1"/>
</dbReference>
<dbReference type="Proteomes" id="UP000316495">
    <property type="component" value="Unassembled WGS sequence"/>
</dbReference>
<dbReference type="InterPro" id="IPR036116">
    <property type="entry name" value="FN3_sf"/>
</dbReference>
<dbReference type="InterPro" id="IPR003961">
    <property type="entry name" value="FN3_dom"/>
</dbReference>
<feature type="compositionally biased region" description="Low complexity" evidence="1">
    <location>
        <begin position="304"/>
        <end position="314"/>
    </location>
</feature>
<dbReference type="AlphaFoldDB" id="A0A554LMX2"/>
<dbReference type="CDD" id="cd00063">
    <property type="entry name" value="FN3"/>
    <property type="match status" value="1"/>
</dbReference>
<dbReference type="Pfam" id="PF00041">
    <property type="entry name" value="fn3"/>
    <property type="match status" value="1"/>
</dbReference>
<name>A0A554LMX2_9BACT</name>
<sequence>MGNFSKKISVGMVIFLLAFFSLFSLPEKSQALYEGEADAYCVQGVTGYWYFTSWRVLHEWWQPSHTQINEFWMYVDSTGGGTFNLEIWFWGGGLSTSATAHGDGYTYDWVGFDFNNFTVSTDDLYWTKITGDYPNRWWTHKPDDCTANYATSGVTSYGSLTYYYDRDFIFYVYGQEYQAPPEEGGPPPDAPPAGSPPADDPGGVAAGSEQPAVAAATTSSKINPPTKVAVADLPNDQGTALKLTWEKSTSSGISGYKIYRSEEENGKFTKIGIAKSTETEFTDQGLSADKKYYYVVRSYNSSSESASSDKVSASPTDNLAPATPSNLKAEYNSGGQTINLSWNANQELDLDKYILKYGFESGKMDKETEIVTNTQKHILFDIKSEQTYYFEFSAKDKSGNISAPVKTNLKTPTIAKVGWYSNFLNIYTYVGGGLIVILAGVLTFLILKRRKKLKLHSGNVK</sequence>
<comment type="caution">
    <text evidence="4">The sequence shown here is derived from an EMBL/GenBank/DDBJ whole genome shotgun (WGS) entry which is preliminary data.</text>
</comment>
<feature type="transmembrane region" description="Helical" evidence="2">
    <location>
        <begin position="426"/>
        <end position="447"/>
    </location>
</feature>
<evidence type="ECO:0000256" key="1">
    <source>
        <dbReference type="SAM" id="MobiDB-lite"/>
    </source>
</evidence>
<accession>A0A554LMX2</accession>
<feature type="region of interest" description="Disordered" evidence="1">
    <location>
        <begin position="304"/>
        <end position="326"/>
    </location>
</feature>
<keyword evidence="2" id="KW-0472">Membrane</keyword>
<evidence type="ECO:0000256" key="2">
    <source>
        <dbReference type="SAM" id="Phobius"/>
    </source>
</evidence>
<dbReference type="SMART" id="SM00060">
    <property type="entry name" value="FN3"/>
    <property type="match status" value="2"/>
</dbReference>
<dbReference type="Gene3D" id="2.60.40.10">
    <property type="entry name" value="Immunoglobulins"/>
    <property type="match status" value="2"/>
</dbReference>
<evidence type="ECO:0000259" key="3">
    <source>
        <dbReference type="PROSITE" id="PS50853"/>
    </source>
</evidence>
<evidence type="ECO:0000313" key="5">
    <source>
        <dbReference type="Proteomes" id="UP000316495"/>
    </source>
</evidence>